<organism evidence="1 2">
    <name type="scientific">Monilinia fructigena</name>
    <dbReference type="NCBI Taxonomy" id="38457"/>
    <lineage>
        <taxon>Eukaryota</taxon>
        <taxon>Fungi</taxon>
        <taxon>Dikarya</taxon>
        <taxon>Ascomycota</taxon>
        <taxon>Pezizomycotina</taxon>
        <taxon>Leotiomycetes</taxon>
        <taxon>Helotiales</taxon>
        <taxon>Sclerotiniaceae</taxon>
        <taxon>Monilinia</taxon>
    </lineage>
</organism>
<dbReference type="Proteomes" id="UP000249056">
    <property type="component" value="Unassembled WGS sequence"/>
</dbReference>
<sequence length="78" mass="8610">MGYTSVAGTCLNYLCMLYDARQASFSALFTCGRRTLWPARHCVLGFQSRSVAFQRLLVRAGRVGISGVSVKSLRAKTF</sequence>
<keyword evidence="2" id="KW-1185">Reference proteome</keyword>
<evidence type="ECO:0000313" key="1">
    <source>
        <dbReference type="EMBL" id="RAL66076.1"/>
    </source>
</evidence>
<gene>
    <name evidence="1" type="ORF">DID88_005736</name>
</gene>
<name>A0A395J1D1_9HELO</name>
<protein>
    <submittedName>
        <fullName evidence="1">Uncharacterized protein</fullName>
    </submittedName>
</protein>
<proteinExistence type="predicted"/>
<evidence type="ECO:0000313" key="2">
    <source>
        <dbReference type="Proteomes" id="UP000249056"/>
    </source>
</evidence>
<dbReference type="AlphaFoldDB" id="A0A395J1D1"/>
<accession>A0A395J1D1</accession>
<comment type="caution">
    <text evidence="1">The sequence shown here is derived from an EMBL/GenBank/DDBJ whole genome shotgun (WGS) entry which is preliminary data.</text>
</comment>
<dbReference type="EMBL" id="QKRW01000008">
    <property type="protein sequence ID" value="RAL66076.1"/>
    <property type="molecule type" value="Genomic_DNA"/>
</dbReference>
<reference evidence="1 2" key="1">
    <citation type="submission" date="2018-06" db="EMBL/GenBank/DDBJ databases">
        <title>Genome Sequence of the Brown Rot Fungal Pathogen Monilinia fructigena.</title>
        <authorList>
            <person name="Landi L."/>
            <person name="De Miccolis Angelini R.M."/>
            <person name="Pollastro S."/>
            <person name="Abate D."/>
            <person name="Faretra F."/>
            <person name="Romanazzi G."/>
        </authorList>
    </citation>
    <scope>NUCLEOTIDE SEQUENCE [LARGE SCALE GENOMIC DNA]</scope>
    <source>
        <strain evidence="1 2">Mfrg269</strain>
    </source>
</reference>